<name>A0AAN5AL45_9BACT</name>
<keyword evidence="2" id="KW-1185">Reference proteome</keyword>
<evidence type="ECO:0000313" key="1">
    <source>
        <dbReference type="EMBL" id="GJM60493.1"/>
    </source>
</evidence>
<dbReference type="AlphaFoldDB" id="A0AAN5AL45"/>
<dbReference type="Proteomes" id="UP001310022">
    <property type="component" value="Unassembled WGS sequence"/>
</dbReference>
<organism evidence="1 2">
    <name type="scientific">Persicobacter diffluens</name>
    <dbReference type="NCBI Taxonomy" id="981"/>
    <lineage>
        <taxon>Bacteria</taxon>
        <taxon>Pseudomonadati</taxon>
        <taxon>Bacteroidota</taxon>
        <taxon>Cytophagia</taxon>
        <taxon>Cytophagales</taxon>
        <taxon>Persicobacteraceae</taxon>
        <taxon>Persicobacter</taxon>
    </lineage>
</organism>
<gene>
    <name evidence="1" type="ORF">PEDI_10450</name>
</gene>
<reference evidence="1 2" key="1">
    <citation type="submission" date="2021-12" db="EMBL/GenBank/DDBJ databases">
        <title>Genome sequencing of bacteria with rrn-lacking chromosome and rrn-plasmid.</title>
        <authorList>
            <person name="Anda M."/>
            <person name="Iwasaki W."/>
        </authorList>
    </citation>
    <scope>NUCLEOTIDE SEQUENCE [LARGE SCALE GENOMIC DNA]</scope>
    <source>
        <strain evidence="1 2">NBRC 15940</strain>
    </source>
</reference>
<comment type="caution">
    <text evidence="1">The sequence shown here is derived from an EMBL/GenBank/DDBJ whole genome shotgun (WGS) entry which is preliminary data.</text>
</comment>
<proteinExistence type="predicted"/>
<dbReference type="RefSeq" id="WP_338236230.1">
    <property type="nucleotide sequence ID" value="NZ_BQKE01000001.1"/>
</dbReference>
<sequence>MGLRIAYSIFIFFLCFLPALGVAGELVIRGLYQGRDLYVQNPELPDGGFATAEVFLNGTKVLAHPTSSAYTIPLNTLKVDDSVKVLITYDGALPPKVINPQVLRPKVKFTFLAISANEQNIKWTVDGNGLDGTFILQRLVDGKWTIAGSHQSDNMDRESFQLPVTHQEGNNRYRIRFLASVGKTFYSKVVDYENFQDPVTFYPERVSTKLYLNKAVAYEVEDAYGNFIVGGAGKEIDMSQAETGLYYLIVGEQRKKFYKK</sequence>
<dbReference type="EMBL" id="BQKE01000001">
    <property type="protein sequence ID" value="GJM60493.1"/>
    <property type="molecule type" value="Genomic_DNA"/>
</dbReference>
<accession>A0AAN5AL45</accession>
<protein>
    <submittedName>
        <fullName evidence="1">Uncharacterized protein</fullName>
    </submittedName>
</protein>
<evidence type="ECO:0000313" key="2">
    <source>
        <dbReference type="Proteomes" id="UP001310022"/>
    </source>
</evidence>